<comment type="subcellular location">
    <subcellularLocation>
        <location evidence="1">Membrane</location>
    </subcellularLocation>
</comment>
<dbReference type="FunCoup" id="A0A2V0P868">
    <property type="interactions" value="1327"/>
</dbReference>
<evidence type="ECO:0000256" key="5">
    <source>
        <dbReference type="ARBA" id="ARBA00023136"/>
    </source>
</evidence>
<dbReference type="AlphaFoldDB" id="A0A2V0P868"/>
<dbReference type="PANTHER" id="PTHR33966:SF1">
    <property type="entry name" value="PROTEIN ODR-4 HOMOLOG"/>
    <property type="match status" value="1"/>
</dbReference>
<proteinExistence type="inferred from homology"/>
<dbReference type="OrthoDB" id="21458at2759"/>
<sequence>MARPVQAEDEVASYFDGRIKRRAAAEVRRGRPGRARAPALHAPLPPIRSGAPWLTHVTPAIPIAARRGAQVGLLIGKPVVGSRSLLLAVVPSPEQVRREERAVRAGAGVPALPVQAAVAKCLSVPRVADPARPPVGTPTQDGAPAVSVSAPAAAATAAGGKGGKKGGSGGAGGGGAATVALEADWVAEHARQVARMLPGGLEVLGLYLFAPEAAWAPAAAQLCAALATIAADADAAGRGAGAGERALLLLQVDAATRKMTARAAPSSPPPAPSALRVVELRTGPAAGALVRLQARWRVDAALPAADGGGRRRGGKRGGAGGGGSLRDVAEALAEAEAARIAAAVAVVGGVVAAEGALVGDALPGDGAGPAAVELFAPPPAAAAAAADAAGAPAAAPLPAPSPLRGAGLLRGEVVGVSYAHRREPLARALDDLRADLAASLRARLELLAEEAAAAADEAAAQGEGAGPGAGPAHPLLAAAVSGRRAALALPRRVLLPWRVAGAALTVGDYLGEGEGPDAAAARAHELLGIGGGDGGGDGPGGAESAVEELEAPWSGGGGAGAAALTKARGTAVAAGGGEAACSSTLVAGLAAGAAAALAVAVGYMGLGSSG</sequence>
<evidence type="ECO:0000313" key="8">
    <source>
        <dbReference type="EMBL" id="GBF96061.1"/>
    </source>
</evidence>
<dbReference type="GO" id="GO:0008104">
    <property type="term" value="P:intracellular protein localization"/>
    <property type="evidence" value="ECO:0007669"/>
    <property type="project" value="TreeGrafter"/>
</dbReference>
<evidence type="ECO:0000256" key="1">
    <source>
        <dbReference type="ARBA" id="ARBA00004370"/>
    </source>
</evidence>
<reference evidence="8 9" key="1">
    <citation type="journal article" date="2018" name="Sci. Rep.">
        <title>Raphidocelis subcapitata (=Pseudokirchneriella subcapitata) provides an insight into genome evolution and environmental adaptations in the Sphaeropleales.</title>
        <authorList>
            <person name="Suzuki S."/>
            <person name="Yamaguchi H."/>
            <person name="Nakajima N."/>
            <person name="Kawachi M."/>
        </authorList>
    </citation>
    <scope>NUCLEOTIDE SEQUENCE [LARGE SCALE GENOMIC DNA]</scope>
    <source>
        <strain evidence="8 9">NIES-35</strain>
    </source>
</reference>
<evidence type="ECO:0000256" key="2">
    <source>
        <dbReference type="ARBA" id="ARBA00010131"/>
    </source>
</evidence>
<dbReference type="GO" id="GO:0012505">
    <property type="term" value="C:endomembrane system"/>
    <property type="evidence" value="ECO:0007669"/>
    <property type="project" value="TreeGrafter"/>
</dbReference>
<evidence type="ECO:0000256" key="3">
    <source>
        <dbReference type="ARBA" id="ARBA00022692"/>
    </source>
</evidence>
<feature type="transmembrane region" description="Helical" evidence="7">
    <location>
        <begin position="585"/>
        <end position="606"/>
    </location>
</feature>
<evidence type="ECO:0000256" key="6">
    <source>
        <dbReference type="SAM" id="MobiDB-lite"/>
    </source>
</evidence>
<name>A0A2V0P868_9CHLO</name>
<comment type="caution">
    <text evidence="8">The sequence shown here is derived from an EMBL/GenBank/DDBJ whole genome shotgun (WGS) entry which is preliminary data.</text>
</comment>
<dbReference type="EMBL" id="BDRX01000074">
    <property type="protein sequence ID" value="GBF96061.1"/>
    <property type="molecule type" value="Genomic_DNA"/>
</dbReference>
<dbReference type="InParanoid" id="A0A2V0P868"/>
<keyword evidence="5 7" id="KW-0472">Membrane</keyword>
<keyword evidence="3 7" id="KW-0812">Transmembrane</keyword>
<protein>
    <submittedName>
        <fullName evidence="8">Uncharacterized protein</fullName>
    </submittedName>
</protein>
<keyword evidence="4 7" id="KW-1133">Transmembrane helix</keyword>
<gene>
    <name evidence="8" type="ORF">Rsub_08937</name>
</gene>
<dbReference type="InterPro" id="IPR029454">
    <property type="entry name" value="ODR-4-like"/>
</dbReference>
<dbReference type="GO" id="GO:0016020">
    <property type="term" value="C:membrane"/>
    <property type="evidence" value="ECO:0007669"/>
    <property type="project" value="UniProtKB-SubCell"/>
</dbReference>
<accession>A0A2V0P868</accession>
<keyword evidence="9" id="KW-1185">Reference proteome</keyword>
<evidence type="ECO:0000256" key="7">
    <source>
        <dbReference type="SAM" id="Phobius"/>
    </source>
</evidence>
<comment type="similarity">
    <text evidence="2">Belongs to the ODR-4 family.</text>
</comment>
<organism evidence="8 9">
    <name type="scientific">Raphidocelis subcapitata</name>
    <dbReference type="NCBI Taxonomy" id="307507"/>
    <lineage>
        <taxon>Eukaryota</taxon>
        <taxon>Viridiplantae</taxon>
        <taxon>Chlorophyta</taxon>
        <taxon>core chlorophytes</taxon>
        <taxon>Chlorophyceae</taxon>
        <taxon>CS clade</taxon>
        <taxon>Sphaeropleales</taxon>
        <taxon>Selenastraceae</taxon>
        <taxon>Raphidocelis</taxon>
    </lineage>
</organism>
<dbReference type="Proteomes" id="UP000247498">
    <property type="component" value="Unassembled WGS sequence"/>
</dbReference>
<dbReference type="PANTHER" id="PTHR33966">
    <property type="entry name" value="PROTEIN ODR-4 HOMOLOG"/>
    <property type="match status" value="1"/>
</dbReference>
<feature type="region of interest" description="Disordered" evidence="6">
    <location>
        <begin position="304"/>
        <end position="323"/>
    </location>
</feature>
<dbReference type="Pfam" id="PF14778">
    <property type="entry name" value="ODR4-like"/>
    <property type="match status" value="1"/>
</dbReference>
<evidence type="ECO:0000313" key="9">
    <source>
        <dbReference type="Proteomes" id="UP000247498"/>
    </source>
</evidence>
<evidence type="ECO:0000256" key="4">
    <source>
        <dbReference type="ARBA" id="ARBA00022989"/>
    </source>
</evidence>